<dbReference type="Gene3D" id="1.20.58.340">
    <property type="entry name" value="Magnesium transport protein CorA, transmembrane region"/>
    <property type="match status" value="1"/>
</dbReference>
<keyword evidence="3" id="KW-1185">Reference proteome</keyword>
<keyword evidence="1" id="KW-0812">Transmembrane</keyword>
<dbReference type="STRING" id="576137.A0A1L7WHR4"/>
<evidence type="ECO:0000313" key="3">
    <source>
        <dbReference type="Proteomes" id="UP000184330"/>
    </source>
</evidence>
<gene>
    <name evidence="2" type="ORF">PAC_02188</name>
</gene>
<protein>
    <submittedName>
        <fullName evidence="2">Uncharacterized protein</fullName>
    </submittedName>
</protein>
<proteinExistence type="predicted"/>
<dbReference type="Proteomes" id="UP000184330">
    <property type="component" value="Unassembled WGS sequence"/>
</dbReference>
<feature type="transmembrane region" description="Helical" evidence="1">
    <location>
        <begin position="484"/>
        <end position="508"/>
    </location>
</feature>
<sequence length="561" mass="64013">MDWARDNAGINDNDLDNVFRYEEKPTTVVRMIMGKKRPEIWSLEGDLQMQTTDVSQELPQVDESTSGLVSLRSLAKRTGEPAFGGVKKVQSNDWLDRLNEEMPGRSNTQKDLTFASLNEKGPMGSQNSSGRRSVRTLPFSKDIFRLITRKFYTHTSISRAISRADIPIFSSAEIEMGEPDGPTYPAYVYNCRTTNAWEMDLALTATYFPHCGLTFAIVFGCPLSVEAEIIKRLSFAMAETAHPLLMPGIFAEIERTRHVHEVETTIDELETRIFELDMPDSEAETRNQEKRTAWLDTTYLRNALVSWNTQLVKMSEHADELAAAIYKPSKSDEAITAARTKLEHRRSGDPDSVISAKQCEPLDTLGDEWVELGGDVPLRERLVSQGKNVQEMDSSEDFSLRKFPERREDITLQQDPEAYKYQMRRTGHKIKHRLQAISDEYDDKIRDCTMRVDGMAMATQWAHGETNVEIALSTSRESKHMRSIALVTMVFLPGTFFASVFSMTFFNWSNSDGSIVSGYIWIYVLVTVLFTLLTIGCWWYFVIYRPSRRRKVTSEEETPLV</sequence>
<keyword evidence="1" id="KW-1133">Transmembrane helix</keyword>
<dbReference type="EMBL" id="FJOG01000002">
    <property type="protein sequence ID" value="CZR52311.1"/>
    <property type="molecule type" value="Genomic_DNA"/>
</dbReference>
<reference evidence="2 3" key="1">
    <citation type="submission" date="2016-03" db="EMBL/GenBank/DDBJ databases">
        <authorList>
            <person name="Ploux O."/>
        </authorList>
    </citation>
    <scope>NUCLEOTIDE SEQUENCE [LARGE SCALE GENOMIC DNA]</scope>
    <source>
        <strain evidence="2 3">UAMH 11012</strain>
    </source>
</reference>
<keyword evidence="1" id="KW-0472">Membrane</keyword>
<name>A0A1L7WHR4_9HELO</name>
<feature type="transmembrane region" description="Helical" evidence="1">
    <location>
        <begin position="520"/>
        <end position="541"/>
    </location>
</feature>
<evidence type="ECO:0000313" key="2">
    <source>
        <dbReference type="EMBL" id="CZR52311.1"/>
    </source>
</evidence>
<dbReference type="AlphaFoldDB" id="A0A1L7WHR4"/>
<evidence type="ECO:0000256" key="1">
    <source>
        <dbReference type="SAM" id="Phobius"/>
    </source>
</evidence>
<organism evidence="2 3">
    <name type="scientific">Phialocephala subalpina</name>
    <dbReference type="NCBI Taxonomy" id="576137"/>
    <lineage>
        <taxon>Eukaryota</taxon>
        <taxon>Fungi</taxon>
        <taxon>Dikarya</taxon>
        <taxon>Ascomycota</taxon>
        <taxon>Pezizomycotina</taxon>
        <taxon>Leotiomycetes</taxon>
        <taxon>Helotiales</taxon>
        <taxon>Mollisiaceae</taxon>
        <taxon>Phialocephala</taxon>
        <taxon>Phialocephala fortinii species complex</taxon>
    </lineage>
</organism>
<dbReference type="OrthoDB" id="3561681at2759"/>
<accession>A0A1L7WHR4</accession>